<evidence type="ECO:0000256" key="1">
    <source>
        <dbReference type="SAM" id="Phobius"/>
    </source>
</evidence>
<dbReference type="GO" id="GO:0016020">
    <property type="term" value="C:membrane"/>
    <property type="evidence" value="ECO:0007669"/>
    <property type="project" value="InterPro"/>
</dbReference>
<dbReference type="Pfam" id="PF05024">
    <property type="entry name" value="Gpi1"/>
    <property type="match status" value="3"/>
</dbReference>
<keyword evidence="1" id="KW-0472">Membrane</keyword>
<evidence type="ECO:0000313" key="3">
    <source>
        <dbReference type="WBParaSite" id="SRDH1_82250.1"/>
    </source>
</evidence>
<feature type="transmembrane region" description="Helical" evidence="1">
    <location>
        <begin position="301"/>
        <end position="320"/>
    </location>
</feature>
<feature type="transmembrane region" description="Helical" evidence="1">
    <location>
        <begin position="562"/>
        <end position="580"/>
    </location>
</feature>
<protein>
    <submittedName>
        <fullName evidence="3">Uncharacterized protein</fullName>
    </submittedName>
</protein>
<sequence length="869" mass="102099">MDKTKRKTFMFIPSELTELTLPRNQISKFSNTTDFYSLGYKIPEIYDSRSNDVEVVLILGFYDSFSEKNEVCPYCCVKFQSDENLHVCAQSLKKYKFDRSYIKTYYPLLTNESYIWISLDMNKLPSLLKHGILMKYSRRFSSQKNTCCYDNQLFDDSNSWLYSMMKYEIGQSLCTLILWSNQFTPDYTIPCYNQCNYEKKSARQHSHFIEIIKQIFTKLFHKTIEMSYTLLLIKYQFDTSKKSSIFCTNCLNKLSSTTTTTNTTTTTDNSSNIITTDHSSMLHIHHSNMLSLSTFIPDPSLILFCAVQLLILMLCFMTVPHRHQHHHHHMVNHYNSDCCTPNTNKLSHLFSCSPIQSNYNTVTTTTTNMVISSWLPNDLNCKIIPTLGLFYLDKNEENYTLTLSFKNLTSSSPWILYNSTKELVNYLSPSTNYCQMNILYRYIEYFTCELTRLLLWLEQGKPAGLKINIHLSYLMGQFFLYHLLAWRSYVTFIIQLLIYLINQLNPIATIHSINNHNHNNYYIINMITIICLLMSTIYIMSTISIYQYKQYYPYYYHYHYHYYYYYIISIFKLFLMYFSLIIRLMFSLLLCLLLDTIELITLHLTSFYIYATHLLRLQLKTIAASWRLCRNSSKWNPLRNRVDKIPDMYVDSNEFFLSVNSLQKKISLSSSSSSSSPTLLSTSTTPEFVSDTNHYQRHQSERSIMGQKNILYKFISHKKDSDIILCDQLSKQTCGLYLDRLLVSTLLGLAIGLCLFTTTIAFYITFTSVQLILLLIKNILKSLIWFIMDFPFGSLVGWLLNSSNYQTKLILEAPRMDSKHFPFLQLKVTRIDFNEMYQQNHLLHKPIFPSKSLSFMNIFYCLLSAQDIL</sequence>
<keyword evidence="2" id="KW-1185">Reference proteome</keyword>
<reference evidence="3" key="2">
    <citation type="submission" date="2023-11" db="UniProtKB">
        <authorList>
            <consortium name="WormBaseParasite"/>
        </authorList>
    </citation>
    <scope>IDENTIFICATION</scope>
</reference>
<feature type="transmembrane region" description="Helical" evidence="1">
    <location>
        <begin position="478"/>
        <end position="501"/>
    </location>
</feature>
<evidence type="ECO:0000313" key="2">
    <source>
        <dbReference type="Proteomes" id="UP000050792"/>
    </source>
</evidence>
<dbReference type="InterPro" id="IPR007720">
    <property type="entry name" value="PigQ/GPI1"/>
</dbReference>
<dbReference type="GO" id="GO:0005783">
    <property type="term" value="C:endoplasmic reticulum"/>
    <property type="evidence" value="ECO:0007669"/>
    <property type="project" value="TreeGrafter"/>
</dbReference>
<dbReference type="AlphaFoldDB" id="A0AA85G991"/>
<dbReference type="PANTHER" id="PTHR21329">
    <property type="entry name" value="PHOSPHATIDYLINOSITOL N-ACETYLGLUCOSAMINYLTRANSFERASE SUBUNIT Q-RELATED"/>
    <property type="match status" value="1"/>
</dbReference>
<keyword evidence="1" id="KW-1133">Transmembrane helix</keyword>
<feature type="transmembrane region" description="Helical" evidence="1">
    <location>
        <begin position="782"/>
        <end position="800"/>
    </location>
</feature>
<accession>A0AA85G991</accession>
<dbReference type="Proteomes" id="UP000050792">
    <property type="component" value="Unassembled WGS sequence"/>
</dbReference>
<name>A0AA85G991_9TREM</name>
<dbReference type="PANTHER" id="PTHR21329:SF3">
    <property type="entry name" value="PHOSPHATIDYLINOSITOL N-ACETYLGLUCOSAMINYLTRANSFERASE SUBUNIT Q"/>
    <property type="match status" value="1"/>
</dbReference>
<dbReference type="GO" id="GO:0006506">
    <property type="term" value="P:GPI anchor biosynthetic process"/>
    <property type="evidence" value="ECO:0007669"/>
    <property type="project" value="InterPro"/>
</dbReference>
<reference evidence="2" key="1">
    <citation type="submission" date="2022-06" db="EMBL/GenBank/DDBJ databases">
        <authorList>
            <person name="Berger JAMES D."/>
            <person name="Berger JAMES D."/>
        </authorList>
    </citation>
    <scope>NUCLEOTIDE SEQUENCE [LARGE SCALE GENOMIC DNA]</scope>
</reference>
<organism evidence="2 3">
    <name type="scientific">Schistosoma rodhaini</name>
    <dbReference type="NCBI Taxonomy" id="6188"/>
    <lineage>
        <taxon>Eukaryota</taxon>
        <taxon>Metazoa</taxon>
        <taxon>Spiralia</taxon>
        <taxon>Lophotrochozoa</taxon>
        <taxon>Platyhelminthes</taxon>
        <taxon>Trematoda</taxon>
        <taxon>Digenea</taxon>
        <taxon>Strigeidida</taxon>
        <taxon>Schistosomatoidea</taxon>
        <taxon>Schistosomatidae</taxon>
        <taxon>Schistosoma</taxon>
    </lineage>
</organism>
<feature type="transmembrane region" description="Helical" evidence="1">
    <location>
        <begin position="521"/>
        <end position="541"/>
    </location>
</feature>
<dbReference type="WBParaSite" id="SRDH1_82250.1">
    <property type="protein sequence ID" value="SRDH1_82250.1"/>
    <property type="gene ID" value="SRDH1_82250"/>
</dbReference>
<proteinExistence type="predicted"/>
<feature type="transmembrane region" description="Helical" evidence="1">
    <location>
        <begin position="746"/>
        <end position="776"/>
    </location>
</feature>
<keyword evidence="1" id="KW-0812">Transmembrane</keyword>